<reference evidence="1 2" key="1">
    <citation type="journal article" date="2019" name="Genome Biol. Evol.">
        <title>Day and night: Metabolic profiles and evolutionary relationships of six axenic non-marine cyanobacteria.</title>
        <authorList>
            <person name="Will S.E."/>
            <person name="Henke P."/>
            <person name="Boedeker C."/>
            <person name="Huang S."/>
            <person name="Brinkmann H."/>
            <person name="Rohde M."/>
            <person name="Jarek M."/>
            <person name="Friedl T."/>
            <person name="Seufert S."/>
            <person name="Schumacher M."/>
            <person name="Overmann J."/>
            <person name="Neumann-Schaal M."/>
            <person name="Petersen J."/>
        </authorList>
    </citation>
    <scope>NUCLEOTIDE SEQUENCE [LARGE SCALE GENOMIC DNA]</scope>
    <source>
        <strain evidence="1 2">SAG 1403-4b</strain>
    </source>
</reference>
<proteinExistence type="predicted"/>
<comment type="caution">
    <text evidence="1">The sequence shown here is derived from an EMBL/GenBank/DDBJ whole genome shotgun (WGS) entry which is preliminary data.</text>
</comment>
<dbReference type="Proteomes" id="UP000276103">
    <property type="component" value="Unassembled WGS sequence"/>
</dbReference>
<organism evidence="1 2">
    <name type="scientific">Trichormus variabilis SAG 1403-4b</name>
    <dbReference type="NCBI Taxonomy" id="447716"/>
    <lineage>
        <taxon>Bacteria</taxon>
        <taxon>Bacillati</taxon>
        <taxon>Cyanobacteriota</taxon>
        <taxon>Cyanophyceae</taxon>
        <taxon>Nostocales</taxon>
        <taxon>Nostocaceae</taxon>
        <taxon>Trichormus</taxon>
    </lineage>
</organism>
<keyword evidence="2" id="KW-1185">Reference proteome</keyword>
<sequence length="127" mass="14053">MSLKRIELIIAKASEPSKALQKPYLKLNPGTKAADNPKIIELRTKKNKPKVRIINGKVKKVKIGSKSAFKIPKTAAVIKALPKLSISTPIGSREIIKKLIAVTNQVIINPTIKKLLINYYAVTNKFI</sequence>
<dbReference type="EMBL" id="RSCM01000018">
    <property type="protein sequence ID" value="RUS93525.1"/>
    <property type="molecule type" value="Genomic_DNA"/>
</dbReference>
<accession>A0A3S1C1D4</accession>
<protein>
    <submittedName>
        <fullName evidence="1">Uncharacterized protein</fullName>
    </submittedName>
</protein>
<evidence type="ECO:0000313" key="1">
    <source>
        <dbReference type="EMBL" id="RUS93525.1"/>
    </source>
</evidence>
<dbReference type="AlphaFoldDB" id="A0A3S1C1D4"/>
<evidence type="ECO:0000313" key="2">
    <source>
        <dbReference type="Proteomes" id="UP000276103"/>
    </source>
</evidence>
<name>A0A3S1C1D4_ANAVA</name>
<gene>
    <name evidence="1" type="ORF">DSM107003_43210</name>
</gene>